<dbReference type="InterPro" id="IPR024607">
    <property type="entry name" value="Sulfatase_CS"/>
</dbReference>
<organism evidence="9 10">
    <name type="scientific">Hydra vulgaris</name>
    <name type="common">Hydra</name>
    <name type="synonym">Hydra attenuata</name>
    <dbReference type="NCBI Taxonomy" id="6087"/>
    <lineage>
        <taxon>Eukaryota</taxon>
        <taxon>Metazoa</taxon>
        <taxon>Cnidaria</taxon>
        <taxon>Hydrozoa</taxon>
        <taxon>Hydroidolina</taxon>
        <taxon>Anthoathecata</taxon>
        <taxon>Aplanulata</taxon>
        <taxon>Hydridae</taxon>
        <taxon>Hydra</taxon>
    </lineage>
</organism>
<keyword evidence="7" id="KW-0732">Signal</keyword>
<name>A0ABM4BHT2_HYDVU</name>
<reference evidence="10" key="1">
    <citation type="submission" date="2025-08" db="UniProtKB">
        <authorList>
            <consortium name="RefSeq"/>
        </authorList>
    </citation>
    <scope>IDENTIFICATION</scope>
</reference>
<dbReference type="CDD" id="cd16029">
    <property type="entry name" value="4-S"/>
    <property type="match status" value="1"/>
</dbReference>
<dbReference type="Proteomes" id="UP001652625">
    <property type="component" value="Chromosome 03"/>
</dbReference>
<dbReference type="SUPFAM" id="SSF53649">
    <property type="entry name" value="Alkaline phosphatase-like"/>
    <property type="match status" value="1"/>
</dbReference>
<dbReference type="Gene3D" id="3.40.720.10">
    <property type="entry name" value="Alkaline Phosphatase, subunit A"/>
    <property type="match status" value="1"/>
</dbReference>
<dbReference type="PROSITE" id="PS00523">
    <property type="entry name" value="SULFATASE_1"/>
    <property type="match status" value="1"/>
</dbReference>
<feature type="chain" id="PRO_5046926191" evidence="7">
    <location>
        <begin position="16"/>
        <end position="503"/>
    </location>
</feature>
<gene>
    <name evidence="10" type="primary">LOC101237246</name>
</gene>
<evidence type="ECO:0000256" key="7">
    <source>
        <dbReference type="SAM" id="SignalP"/>
    </source>
</evidence>
<dbReference type="InterPro" id="IPR000917">
    <property type="entry name" value="Sulfatase_N"/>
</dbReference>
<evidence type="ECO:0000256" key="1">
    <source>
        <dbReference type="ARBA" id="ARBA00001913"/>
    </source>
</evidence>
<keyword evidence="6" id="KW-0325">Glycoprotein</keyword>
<dbReference type="Gene3D" id="3.30.1120.10">
    <property type="match status" value="1"/>
</dbReference>
<dbReference type="RefSeq" id="XP_065648580.1">
    <property type="nucleotide sequence ID" value="XM_065792508.1"/>
</dbReference>
<protein>
    <submittedName>
        <fullName evidence="10">Arylsulfatase B isoform X4</fullName>
    </submittedName>
</protein>
<evidence type="ECO:0000313" key="9">
    <source>
        <dbReference type="Proteomes" id="UP001652625"/>
    </source>
</evidence>
<keyword evidence="3" id="KW-0479">Metal-binding</keyword>
<proteinExistence type="inferred from homology"/>
<dbReference type="InterPro" id="IPR017850">
    <property type="entry name" value="Alkaline_phosphatase_core_sf"/>
</dbReference>
<keyword evidence="9" id="KW-1185">Reference proteome</keyword>
<evidence type="ECO:0000256" key="6">
    <source>
        <dbReference type="ARBA" id="ARBA00023180"/>
    </source>
</evidence>
<dbReference type="PANTHER" id="PTHR10342">
    <property type="entry name" value="ARYLSULFATASE"/>
    <property type="match status" value="1"/>
</dbReference>
<dbReference type="PANTHER" id="PTHR10342:SF273">
    <property type="entry name" value="RE14504P"/>
    <property type="match status" value="1"/>
</dbReference>
<evidence type="ECO:0000256" key="4">
    <source>
        <dbReference type="ARBA" id="ARBA00022801"/>
    </source>
</evidence>
<feature type="domain" description="Sulfatase N-terminal" evidence="8">
    <location>
        <begin position="18"/>
        <end position="345"/>
    </location>
</feature>
<keyword evidence="5" id="KW-0106">Calcium</keyword>
<dbReference type="Pfam" id="PF00884">
    <property type="entry name" value="Sulfatase"/>
    <property type="match status" value="1"/>
</dbReference>
<evidence type="ECO:0000256" key="2">
    <source>
        <dbReference type="ARBA" id="ARBA00008779"/>
    </source>
</evidence>
<keyword evidence="4" id="KW-0378">Hydrolase</keyword>
<evidence type="ECO:0000313" key="10">
    <source>
        <dbReference type="RefSeq" id="XP_065648580.1"/>
    </source>
</evidence>
<dbReference type="InterPro" id="IPR047115">
    <property type="entry name" value="ARSB"/>
</dbReference>
<evidence type="ECO:0000256" key="5">
    <source>
        <dbReference type="ARBA" id="ARBA00022837"/>
    </source>
</evidence>
<evidence type="ECO:0000256" key="3">
    <source>
        <dbReference type="ARBA" id="ARBA00022723"/>
    </source>
</evidence>
<comment type="similarity">
    <text evidence="2">Belongs to the sulfatase family.</text>
</comment>
<accession>A0ABM4BHT2</accession>
<sequence>MIYLVILYAVTLVNCKSPHIIMIVADDMGFNDVSFHGSKQIPTPNIDKIATEGVILNNYYVLPICTPSRSAIMTGRYPIHTGMQSDTIFAANAWGVGLDEKFLPQYLKNVGYKTHAIGKWHLGFFSKEYTPTYRGFDSFYGYYGGQADYWDHSLASNGWWGLDLHYDTPSSSKSIFNQWGNYSTAMYSMEAIDRIRNHNSTQPMFLYLAYQAVHSANLREYPLQAPQEWIDKFSHIKHKGRQSYASMMGVMDHWIGQITSELLKQNMLDDSIIIFTSDNGGPANGLNNNWASNYPLRGTKTTVYEGGVRGAACIWSKELSKNPRVSNDLMHITDWLPTLLSAAGVDTILLPDLDGLNLWDTLINQVPSPRTEVLINIDPLLYMNAALRVGDWKIVKQNNFYDGWYPPPEVSNEIEEYDVKCPPPPLLPRSCDKKDGKLCLFNIKYDPCEYTDLSASNPHIYQFMLERLNFYNKSMVESRRNTFRDPLADPKLYNGVWKTWVSS</sequence>
<dbReference type="PROSITE" id="PS00149">
    <property type="entry name" value="SULFATASE_2"/>
    <property type="match status" value="1"/>
</dbReference>
<feature type="signal peptide" evidence="7">
    <location>
        <begin position="1"/>
        <end position="15"/>
    </location>
</feature>
<dbReference type="GeneID" id="101237246"/>
<evidence type="ECO:0000259" key="8">
    <source>
        <dbReference type="Pfam" id="PF00884"/>
    </source>
</evidence>
<comment type="cofactor">
    <cofactor evidence="1">
        <name>Ca(2+)</name>
        <dbReference type="ChEBI" id="CHEBI:29108"/>
    </cofactor>
</comment>